<dbReference type="GO" id="GO:0016491">
    <property type="term" value="F:oxidoreductase activity"/>
    <property type="evidence" value="ECO:0007669"/>
    <property type="project" value="InterPro"/>
</dbReference>
<protein>
    <recommendedName>
        <fullName evidence="1">Berberine/berberine-like domain-containing protein</fullName>
    </recommendedName>
</protein>
<name>A0A9P4JKS1_9PLEO</name>
<evidence type="ECO:0000313" key="3">
    <source>
        <dbReference type="Proteomes" id="UP000799536"/>
    </source>
</evidence>
<gene>
    <name evidence="2" type="ORF">GQ43DRAFT_374931</name>
</gene>
<dbReference type="OrthoDB" id="9983560at2759"/>
<evidence type="ECO:0000259" key="1">
    <source>
        <dbReference type="Pfam" id="PF08031"/>
    </source>
</evidence>
<reference evidence="2" key="1">
    <citation type="journal article" date="2020" name="Stud. Mycol.">
        <title>101 Dothideomycetes genomes: a test case for predicting lifestyles and emergence of pathogens.</title>
        <authorList>
            <person name="Haridas S."/>
            <person name="Albert R."/>
            <person name="Binder M."/>
            <person name="Bloem J."/>
            <person name="Labutti K."/>
            <person name="Salamov A."/>
            <person name="Andreopoulos B."/>
            <person name="Baker S."/>
            <person name="Barry K."/>
            <person name="Bills G."/>
            <person name="Bluhm B."/>
            <person name="Cannon C."/>
            <person name="Castanera R."/>
            <person name="Culley D."/>
            <person name="Daum C."/>
            <person name="Ezra D."/>
            <person name="Gonzalez J."/>
            <person name="Henrissat B."/>
            <person name="Kuo A."/>
            <person name="Liang C."/>
            <person name="Lipzen A."/>
            <person name="Lutzoni F."/>
            <person name="Magnuson J."/>
            <person name="Mondo S."/>
            <person name="Nolan M."/>
            <person name="Ohm R."/>
            <person name="Pangilinan J."/>
            <person name="Park H.-J."/>
            <person name="Ramirez L."/>
            <person name="Alfaro M."/>
            <person name="Sun H."/>
            <person name="Tritt A."/>
            <person name="Yoshinaga Y."/>
            <person name="Zwiers L.-H."/>
            <person name="Turgeon B."/>
            <person name="Goodwin S."/>
            <person name="Spatafora J."/>
            <person name="Crous P."/>
            <person name="Grigoriev I."/>
        </authorList>
    </citation>
    <scope>NUCLEOTIDE SEQUENCE</scope>
    <source>
        <strain evidence="2">ATCC 74209</strain>
    </source>
</reference>
<evidence type="ECO:0000313" key="2">
    <source>
        <dbReference type="EMBL" id="KAF2199991.1"/>
    </source>
</evidence>
<proteinExistence type="predicted"/>
<dbReference type="InterPro" id="IPR016169">
    <property type="entry name" value="FAD-bd_PCMH_sub2"/>
</dbReference>
<keyword evidence="3" id="KW-1185">Reference proteome</keyword>
<dbReference type="EMBL" id="ML994045">
    <property type="protein sequence ID" value="KAF2199991.1"/>
    <property type="molecule type" value="Genomic_DNA"/>
</dbReference>
<dbReference type="Pfam" id="PF08031">
    <property type="entry name" value="BBE"/>
    <property type="match status" value="1"/>
</dbReference>
<dbReference type="AlphaFoldDB" id="A0A9P4JKS1"/>
<feature type="domain" description="Berberine/berberine-like" evidence="1">
    <location>
        <begin position="70"/>
        <end position="108"/>
    </location>
</feature>
<dbReference type="Gene3D" id="3.30.465.10">
    <property type="match status" value="1"/>
</dbReference>
<accession>A0A9P4JKS1</accession>
<comment type="caution">
    <text evidence="2">The sequence shown here is derived from an EMBL/GenBank/DDBJ whole genome shotgun (WGS) entry which is preliminary data.</text>
</comment>
<organism evidence="2 3">
    <name type="scientific">Delitschia confertaspora ATCC 74209</name>
    <dbReference type="NCBI Taxonomy" id="1513339"/>
    <lineage>
        <taxon>Eukaryota</taxon>
        <taxon>Fungi</taxon>
        <taxon>Dikarya</taxon>
        <taxon>Ascomycota</taxon>
        <taxon>Pezizomycotina</taxon>
        <taxon>Dothideomycetes</taxon>
        <taxon>Pleosporomycetidae</taxon>
        <taxon>Pleosporales</taxon>
        <taxon>Delitschiaceae</taxon>
        <taxon>Delitschia</taxon>
    </lineage>
</organism>
<dbReference type="Proteomes" id="UP000799536">
    <property type="component" value="Unassembled WGS sequence"/>
</dbReference>
<dbReference type="GO" id="GO:0050660">
    <property type="term" value="F:flavin adenine dinucleotide binding"/>
    <property type="evidence" value="ECO:0007669"/>
    <property type="project" value="InterPro"/>
</dbReference>
<dbReference type="Gene3D" id="3.40.462.20">
    <property type="match status" value="1"/>
</dbReference>
<dbReference type="InterPro" id="IPR012951">
    <property type="entry name" value="BBE"/>
</dbReference>
<sequence length="131" mass="15032">MVVGISFNVAKSVPFPDAVAANPYWRQTMIHFSIGTFLNYQDFDANRRDQVRMTNEILPKLERLTPRGAAYLNEANYMQPDWQWVFYGPNYGKLNLIKAKYDPSDVFYALGAVGSDRWAQRSDGRLCRISG</sequence>